<accession>A0ABN0NXX9</accession>
<name>A0ABN0NXX9_TRELE</name>
<sequence length="212" mass="23575">METFYEINPPENAVPQNPADGTTVNTQTSTAETRKFEFSSVQNTGFIASGTEVYYRIYNSQETLQKDAAQINAVNKDNSADGFYKMQSLNYRRIRTSSGSDMLIEGSHRVVIRLVNEGAAFPYTYNLGVFYDGIPTAVPSFNPRRYGDKDFHFGNTAAQLPKSGDGDFEFSSASGEYWFVNAYAVSVGLNPTTWARSVSKVLPLGFLAFRKE</sequence>
<keyword evidence="2" id="KW-1185">Reference proteome</keyword>
<proteinExistence type="predicted"/>
<organism evidence="1 2">
    <name type="scientific">Treponema lecithinolyticum ATCC 700332</name>
    <dbReference type="NCBI Taxonomy" id="1321815"/>
    <lineage>
        <taxon>Bacteria</taxon>
        <taxon>Pseudomonadati</taxon>
        <taxon>Spirochaetota</taxon>
        <taxon>Spirochaetia</taxon>
        <taxon>Spirochaetales</taxon>
        <taxon>Treponemataceae</taxon>
        <taxon>Treponema</taxon>
    </lineage>
</organism>
<dbReference type="Proteomes" id="UP000016649">
    <property type="component" value="Unassembled WGS sequence"/>
</dbReference>
<reference evidence="1 2" key="1">
    <citation type="submission" date="2013-08" db="EMBL/GenBank/DDBJ databases">
        <authorList>
            <person name="Weinstock G."/>
            <person name="Sodergren E."/>
            <person name="Wylie T."/>
            <person name="Fulton L."/>
            <person name="Fulton R."/>
            <person name="Fronick C."/>
            <person name="O'Laughlin M."/>
            <person name="Godfrey J."/>
            <person name="Miner T."/>
            <person name="Herter B."/>
            <person name="Appelbaum E."/>
            <person name="Cordes M."/>
            <person name="Lek S."/>
            <person name="Wollam A."/>
            <person name="Pepin K.H."/>
            <person name="Palsikar V.B."/>
            <person name="Mitreva M."/>
            <person name="Wilson R.K."/>
        </authorList>
    </citation>
    <scope>NUCLEOTIDE SEQUENCE [LARGE SCALE GENOMIC DNA]</scope>
    <source>
        <strain evidence="1 2">ATCC 700332</strain>
    </source>
</reference>
<protein>
    <submittedName>
        <fullName evidence="1">Uncharacterized protein</fullName>
    </submittedName>
</protein>
<dbReference type="EMBL" id="AWVH01000037">
    <property type="protein sequence ID" value="ERJ92353.1"/>
    <property type="molecule type" value="Genomic_DNA"/>
</dbReference>
<gene>
    <name evidence="1" type="ORF">HMPREF9193_01513</name>
</gene>
<evidence type="ECO:0000313" key="2">
    <source>
        <dbReference type="Proteomes" id="UP000016649"/>
    </source>
</evidence>
<comment type="caution">
    <text evidence="1">The sequence shown here is derived from an EMBL/GenBank/DDBJ whole genome shotgun (WGS) entry which is preliminary data.</text>
</comment>
<evidence type="ECO:0000313" key="1">
    <source>
        <dbReference type="EMBL" id="ERJ92353.1"/>
    </source>
</evidence>